<comment type="caution">
    <text evidence="22">The sequence shown here is derived from an EMBL/GenBank/DDBJ whole genome shotgun (WGS) entry which is preliminary data.</text>
</comment>
<dbReference type="Pfam" id="PF02787">
    <property type="entry name" value="CPSase_L_D3"/>
    <property type="match status" value="1"/>
</dbReference>
<dbReference type="NCBIfam" id="TIGR01369">
    <property type="entry name" value="CPSaseII_lrg"/>
    <property type="match status" value="1"/>
</dbReference>
<dbReference type="InterPro" id="IPR033937">
    <property type="entry name" value="MGS_CPS_CarB"/>
</dbReference>
<comment type="pathway">
    <text evidence="3">Amino-acid biosynthesis; L-arginine biosynthesis; carbamoyl phosphate from bicarbonate: step 1/1.</text>
</comment>
<evidence type="ECO:0000259" key="21">
    <source>
        <dbReference type="PROSITE" id="PS51855"/>
    </source>
</evidence>
<organism evidence="22 23">
    <name type="scientific">Candidatus Thalassospirochaeta sargassi</name>
    <dbReference type="NCBI Taxonomy" id="3119039"/>
    <lineage>
        <taxon>Bacteria</taxon>
        <taxon>Pseudomonadati</taxon>
        <taxon>Spirochaetota</taxon>
        <taxon>Spirochaetia</taxon>
        <taxon>Spirochaetales</taxon>
        <taxon>Spirochaetaceae</taxon>
        <taxon>Candidatus Thalassospirochaeta</taxon>
    </lineage>
</organism>
<dbReference type="InterPro" id="IPR036897">
    <property type="entry name" value="CarbamoylP_synth_lsu_oligo_sf"/>
</dbReference>
<dbReference type="AlphaFoldDB" id="A0AAJ1IFJ7"/>
<evidence type="ECO:0000256" key="4">
    <source>
        <dbReference type="ARBA" id="ARBA00009799"/>
    </source>
</evidence>
<feature type="domain" description="ATP-grasp" evidence="20">
    <location>
        <begin position="671"/>
        <end position="862"/>
    </location>
</feature>
<dbReference type="NCBIfam" id="NF003671">
    <property type="entry name" value="PRK05294.1"/>
    <property type="match status" value="1"/>
</dbReference>
<dbReference type="PROSITE" id="PS51257">
    <property type="entry name" value="PROKAR_LIPOPROTEIN"/>
    <property type="match status" value="1"/>
</dbReference>
<gene>
    <name evidence="22" type="primary">carB</name>
    <name evidence="22" type="ORF">PQJ61_16620</name>
</gene>
<dbReference type="GO" id="GO:0006221">
    <property type="term" value="P:pyrimidine nucleotide biosynthetic process"/>
    <property type="evidence" value="ECO:0007669"/>
    <property type="project" value="UniProtKB-KW"/>
</dbReference>
<dbReference type="Gene3D" id="1.10.1030.10">
    <property type="entry name" value="Carbamoyl-phosphate synthetase, large subunit oligomerisation domain"/>
    <property type="match status" value="1"/>
</dbReference>
<keyword evidence="14" id="KW-0464">Manganese</keyword>
<dbReference type="PROSITE" id="PS50975">
    <property type="entry name" value="ATP_GRASP"/>
    <property type="match status" value="2"/>
</dbReference>
<dbReference type="GO" id="GO:0004088">
    <property type="term" value="F:carbamoyl-phosphate synthase (glutamine-hydrolyzing) activity"/>
    <property type="evidence" value="ECO:0007669"/>
    <property type="project" value="UniProtKB-EC"/>
</dbReference>
<dbReference type="Gene3D" id="3.40.50.20">
    <property type="match status" value="2"/>
</dbReference>
<dbReference type="SMART" id="SM00851">
    <property type="entry name" value="MGS"/>
    <property type="match status" value="1"/>
</dbReference>
<dbReference type="PANTHER" id="PTHR11405">
    <property type="entry name" value="CARBAMOYLTRANSFERASE FAMILY MEMBER"/>
    <property type="match status" value="1"/>
</dbReference>
<dbReference type="PRINTS" id="PR00098">
    <property type="entry name" value="CPSASE"/>
</dbReference>
<dbReference type="InterPro" id="IPR006275">
    <property type="entry name" value="CPSase_lsu"/>
</dbReference>
<dbReference type="PROSITE" id="PS51855">
    <property type="entry name" value="MGS"/>
    <property type="match status" value="1"/>
</dbReference>
<dbReference type="FunFam" id="1.10.1030.10:FF:000002">
    <property type="entry name" value="Carbamoyl-phosphate synthase large chain"/>
    <property type="match status" value="1"/>
</dbReference>
<comment type="subunit">
    <text evidence="18">Composed of two chains; the small (or glutamine) chain promotes the hydrolysis of glutamine to ammonia, which is used by the large (or ammonia) chain to synthesize carbamoyl phosphate. Tetramer of heterodimers (alpha,beta)4.</text>
</comment>
<evidence type="ECO:0000256" key="5">
    <source>
        <dbReference type="ARBA" id="ARBA00022571"/>
    </source>
</evidence>
<evidence type="ECO:0000313" key="22">
    <source>
        <dbReference type="EMBL" id="MDC7228389.1"/>
    </source>
</evidence>
<dbReference type="InterPro" id="IPR058047">
    <property type="entry name" value="CPSase_preATP-grasp"/>
</dbReference>
<evidence type="ECO:0000256" key="3">
    <source>
        <dbReference type="ARBA" id="ARBA00005077"/>
    </source>
</evidence>
<dbReference type="GO" id="GO:0005524">
    <property type="term" value="F:ATP binding"/>
    <property type="evidence" value="ECO:0007669"/>
    <property type="project" value="UniProtKB-UniRule"/>
</dbReference>
<dbReference type="Pfam" id="PF02142">
    <property type="entry name" value="MGS"/>
    <property type="match status" value="1"/>
</dbReference>
<dbReference type="PROSITE" id="PS00866">
    <property type="entry name" value="CPSASE_1"/>
    <property type="match status" value="1"/>
</dbReference>
<dbReference type="Gene3D" id="3.40.50.1380">
    <property type="entry name" value="Methylglyoxal synthase-like domain"/>
    <property type="match status" value="1"/>
</dbReference>
<evidence type="ECO:0000256" key="15">
    <source>
        <dbReference type="ARBA" id="ARBA00047359"/>
    </source>
</evidence>
<evidence type="ECO:0000313" key="23">
    <source>
        <dbReference type="Proteomes" id="UP001221217"/>
    </source>
</evidence>
<dbReference type="InterPro" id="IPR005480">
    <property type="entry name" value="CPSase_lsu_oligo"/>
</dbReference>
<dbReference type="SUPFAM" id="SSF56059">
    <property type="entry name" value="Glutathione synthetase ATP-binding domain-like"/>
    <property type="match status" value="2"/>
</dbReference>
<keyword evidence="10 19" id="KW-0547">Nucleotide-binding</keyword>
<feature type="domain" description="ATP-grasp" evidence="20">
    <location>
        <begin position="133"/>
        <end position="328"/>
    </location>
</feature>
<dbReference type="InterPro" id="IPR005483">
    <property type="entry name" value="CPSase_dom"/>
</dbReference>
<keyword evidence="13" id="KW-0665">Pyrimidine biosynthesis</keyword>
<keyword evidence="7" id="KW-0028">Amino-acid biosynthesis</keyword>
<keyword evidence="6 22" id="KW-0436">Ligase</keyword>
<comment type="similarity">
    <text evidence="4">Belongs to the CarB family.</text>
</comment>
<evidence type="ECO:0000256" key="10">
    <source>
        <dbReference type="ARBA" id="ARBA00022741"/>
    </source>
</evidence>
<dbReference type="GO" id="GO:0046872">
    <property type="term" value="F:metal ion binding"/>
    <property type="evidence" value="ECO:0007669"/>
    <property type="project" value="UniProtKB-KW"/>
</dbReference>
<keyword evidence="8" id="KW-0479">Metal-binding</keyword>
<accession>A0AAJ1IFJ7</accession>
<dbReference type="GO" id="GO:0005737">
    <property type="term" value="C:cytoplasm"/>
    <property type="evidence" value="ECO:0007669"/>
    <property type="project" value="TreeGrafter"/>
</dbReference>
<keyword evidence="5" id="KW-0055">Arginine biosynthesis</keyword>
<evidence type="ECO:0000256" key="8">
    <source>
        <dbReference type="ARBA" id="ARBA00022723"/>
    </source>
</evidence>
<keyword evidence="12" id="KW-0460">Magnesium</keyword>
<dbReference type="EMBL" id="JAQQAL010000045">
    <property type="protein sequence ID" value="MDC7228389.1"/>
    <property type="molecule type" value="Genomic_DNA"/>
</dbReference>
<proteinExistence type="inferred from homology"/>
<protein>
    <submittedName>
        <fullName evidence="22">Carbamoyl-phosphate synthase large subunit</fullName>
        <ecNumber evidence="22">6.3.5.5</ecNumber>
    </submittedName>
</protein>
<dbReference type="FunFam" id="3.30.470.20:FF:000007">
    <property type="entry name" value="Carbamoyl-phosphate synthase large chain"/>
    <property type="match status" value="1"/>
</dbReference>
<evidence type="ECO:0000256" key="2">
    <source>
        <dbReference type="ARBA" id="ARBA00004812"/>
    </source>
</evidence>
<comment type="pathway">
    <text evidence="2">Pyrimidine metabolism; UMP biosynthesis via de novo pathway; (S)-dihydroorotate from bicarbonate: step 1/3.</text>
</comment>
<dbReference type="Proteomes" id="UP001221217">
    <property type="component" value="Unassembled WGS sequence"/>
</dbReference>
<comment type="catalytic activity">
    <reaction evidence="16">
        <text>hydrogencarbonate + L-glutamine + 2 ATP + H2O = carbamoyl phosphate + L-glutamate + 2 ADP + phosphate + 2 H(+)</text>
        <dbReference type="Rhea" id="RHEA:18633"/>
        <dbReference type="ChEBI" id="CHEBI:15377"/>
        <dbReference type="ChEBI" id="CHEBI:15378"/>
        <dbReference type="ChEBI" id="CHEBI:17544"/>
        <dbReference type="ChEBI" id="CHEBI:29985"/>
        <dbReference type="ChEBI" id="CHEBI:30616"/>
        <dbReference type="ChEBI" id="CHEBI:43474"/>
        <dbReference type="ChEBI" id="CHEBI:58228"/>
        <dbReference type="ChEBI" id="CHEBI:58359"/>
        <dbReference type="ChEBI" id="CHEBI:456216"/>
        <dbReference type="EC" id="6.3.5.5"/>
    </reaction>
</comment>
<dbReference type="NCBIfam" id="NF009455">
    <property type="entry name" value="PRK12815.1"/>
    <property type="match status" value="1"/>
</dbReference>
<keyword evidence="9" id="KW-0677">Repeat</keyword>
<evidence type="ECO:0000256" key="14">
    <source>
        <dbReference type="ARBA" id="ARBA00023211"/>
    </source>
</evidence>
<dbReference type="Pfam" id="PF25596">
    <property type="entry name" value="CPSase_L_D1"/>
    <property type="match status" value="2"/>
</dbReference>
<evidence type="ECO:0000256" key="9">
    <source>
        <dbReference type="ARBA" id="ARBA00022737"/>
    </source>
</evidence>
<dbReference type="InterPro" id="IPR011761">
    <property type="entry name" value="ATP-grasp"/>
</dbReference>
<feature type="domain" description="MGS-like" evidence="21">
    <location>
        <begin position="936"/>
        <end position="1066"/>
    </location>
</feature>
<dbReference type="InterPro" id="IPR016185">
    <property type="entry name" value="PreATP-grasp_dom_sf"/>
</dbReference>
<evidence type="ECO:0000256" key="16">
    <source>
        <dbReference type="ARBA" id="ARBA00048816"/>
    </source>
</evidence>
<dbReference type="GO" id="GO:0004087">
    <property type="term" value="F:carbamoyl-phosphate synthase (ammonia) activity"/>
    <property type="evidence" value="ECO:0007669"/>
    <property type="project" value="UniProtKB-EC"/>
</dbReference>
<comment type="function">
    <text evidence="17">Large subunit of the glutamine-dependent carbamoyl phosphate synthetase (CPSase). CPSase catalyzes the formation of carbamoyl phosphate from the ammonia moiety of glutamine, carbonate, and phosphate donated by ATP, constituting the first step of 2 biosynthetic pathways, one leading to arginine and/or urea and the other to pyrimidine nucleotides. The large subunit (synthetase) binds the substrates ammonia (free or transferred from glutamine from the small subunit), hydrogencarbonate and ATP and carries out an ATP-coupled ligase reaction, activating hydrogencarbonate by forming carboxy phosphate which reacts with ammonia to form carbamoyl phosphate.</text>
</comment>
<evidence type="ECO:0000256" key="7">
    <source>
        <dbReference type="ARBA" id="ARBA00022605"/>
    </source>
</evidence>
<dbReference type="SUPFAM" id="SSF48108">
    <property type="entry name" value="Carbamoyl phosphate synthetase, large subunit connection domain"/>
    <property type="match status" value="1"/>
</dbReference>
<dbReference type="PANTHER" id="PTHR11405:SF53">
    <property type="entry name" value="CARBAMOYL-PHOSPHATE SYNTHASE [AMMONIA], MITOCHONDRIAL"/>
    <property type="match status" value="1"/>
</dbReference>
<evidence type="ECO:0000259" key="20">
    <source>
        <dbReference type="PROSITE" id="PS50975"/>
    </source>
</evidence>
<name>A0AAJ1IFJ7_9SPIO</name>
<sequence>MPARKDIKKILIIGSGPIVIGQACEFDYSGTQAVKALKEEGYEVILVNPNPATVMTTPGVADVVYMEPLEPEYVEEILKKEKPDAILPTMGGQTALNLALELEKLGLLEKYNVELIGASTRAIELAEDRQLFKETVTKIGLDVPASALVNNIPDGVKFADETGFPIILRPSYTLGGRGGAIAEHAGEFEHLLEKALLESPTNECLIEESLIGWKEFEMEVMRDSADNAVIVCSIENIDPMGIHTGDSITVAPIQTLSDTEYQVMRTAAIETLRAIGVDCGGSNVQFATNPETGRMIIIEMNPRVSRSSALASKATGFPIARISAKLSIGYTLDEIMNEITGKTVSCFEPTLDYCAVKVPRFEMEKFPSGYKTLGTQMKSVGESLALGRTYPEALNKALRSAEFGFDGLCQLDIGYNGLDEKLEKQHPLRMFAIYTVLSREGERAIDKLSKTTGFDIWFLYQMLDQINLEEEISRKGLDKDYLLEAKRFGLSDKRIAKVAGLEEKQVTDLREENGINATYHFVDTCAGEFSAQTPYFYSTYGEIDEGGALEDDSVIILGSGPNRIGQGLEFDTSCTLASLAYQREGKKTILVNSNPETVSTDFNVSDRLYIEPLTFEYVQEILKKEKTNKVVVQLGGQIPLNIARELEAAGAEIIGTSVKSIYDVEDRGLFSDLVNKLELNQPDNRMAANADEVMKYSEEIGFPVLLRPSFVLGGRSMFVAYKREELATFLLQGIEMSKEKPILVDQFLEDAFEYDVDAVSDGENVYVAGIMQHIEAAGVHSGDSACVFPPFKAEKKAEDEMMEAAQKFARELKVKGFLNIQFALKDGTLYVLEVNPRASRTIPFLSKASGVDLIEAAVRVWNGISLEEQGLTKNGIGRGTCQTGWAVKEAVFSFDRFAGEDPLLGPEMKSTGEVIGTGTTFGESFAKASIAASVNLPKPSDGKVFVSVHDRDKDTILPIIKTLRDLGFEFAATRGTAEFLYANGIWPEVVMKVHDGRPNVVDHMRAGKISLLINTPLGRFSQKGDHDIRIEAVRSKIPYTTTTSAAEAAAVGIKHLLTEKPEVRAL</sequence>
<dbReference type="CDD" id="cd01424">
    <property type="entry name" value="MGS_CPS_II"/>
    <property type="match status" value="1"/>
</dbReference>
<evidence type="ECO:0000256" key="18">
    <source>
        <dbReference type="ARBA" id="ARBA00062056"/>
    </source>
</evidence>
<dbReference type="Pfam" id="PF02786">
    <property type="entry name" value="CPSase_L_D2"/>
    <property type="match status" value="2"/>
</dbReference>
<comment type="cofactor">
    <cofactor evidence="1">
        <name>Mn(2+)</name>
        <dbReference type="ChEBI" id="CHEBI:29035"/>
    </cofactor>
</comment>
<dbReference type="FunFam" id="3.30.470.20:FF:000026">
    <property type="entry name" value="Carbamoyl-phosphate synthase large chain"/>
    <property type="match status" value="1"/>
</dbReference>
<comment type="catalytic activity">
    <reaction evidence="15">
        <text>hydrogencarbonate + NH4(+) + 2 ATP = carbamoyl phosphate + 2 ADP + phosphate + 2 H(+)</text>
        <dbReference type="Rhea" id="RHEA:18029"/>
        <dbReference type="ChEBI" id="CHEBI:15378"/>
        <dbReference type="ChEBI" id="CHEBI:17544"/>
        <dbReference type="ChEBI" id="CHEBI:28938"/>
        <dbReference type="ChEBI" id="CHEBI:30616"/>
        <dbReference type="ChEBI" id="CHEBI:43474"/>
        <dbReference type="ChEBI" id="CHEBI:58228"/>
        <dbReference type="ChEBI" id="CHEBI:456216"/>
        <dbReference type="EC" id="6.3.4.16"/>
    </reaction>
</comment>
<evidence type="ECO:0000256" key="19">
    <source>
        <dbReference type="PROSITE-ProRule" id="PRU00409"/>
    </source>
</evidence>
<dbReference type="InterPro" id="IPR011607">
    <property type="entry name" value="MGS-like_dom"/>
</dbReference>
<evidence type="ECO:0000256" key="13">
    <source>
        <dbReference type="ARBA" id="ARBA00022975"/>
    </source>
</evidence>
<dbReference type="SUPFAM" id="SSF52440">
    <property type="entry name" value="PreATP-grasp domain"/>
    <property type="match status" value="2"/>
</dbReference>
<dbReference type="InterPro" id="IPR005479">
    <property type="entry name" value="CPAse_ATP-bd"/>
</dbReference>
<reference evidence="22 23" key="1">
    <citation type="submission" date="2022-12" db="EMBL/GenBank/DDBJ databases">
        <title>Metagenome assembled genome from gulf of manar.</title>
        <authorList>
            <person name="Kohli P."/>
            <person name="Pk S."/>
            <person name="Venkata Ramana C."/>
            <person name="Sasikala C."/>
        </authorList>
    </citation>
    <scope>NUCLEOTIDE SEQUENCE [LARGE SCALE GENOMIC DNA]</scope>
    <source>
        <strain evidence="22">JB008</strain>
    </source>
</reference>
<evidence type="ECO:0000256" key="6">
    <source>
        <dbReference type="ARBA" id="ARBA00022598"/>
    </source>
</evidence>
<dbReference type="PROSITE" id="PS00867">
    <property type="entry name" value="CPSASE_2"/>
    <property type="match status" value="2"/>
</dbReference>
<dbReference type="GO" id="GO:0006526">
    <property type="term" value="P:L-arginine biosynthetic process"/>
    <property type="evidence" value="ECO:0007669"/>
    <property type="project" value="UniProtKB-KW"/>
</dbReference>
<dbReference type="FunFam" id="3.40.50.20:FF:000001">
    <property type="entry name" value="Carbamoyl-phosphate synthase large chain"/>
    <property type="match status" value="2"/>
</dbReference>
<evidence type="ECO:0000256" key="12">
    <source>
        <dbReference type="ARBA" id="ARBA00022842"/>
    </source>
</evidence>
<evidence type="ECO:0000256" key="11">
    <source>
        <dbReference type="ARBA" id="ARBA00022840"/>
    </source>
</evidence>
<dbReference type="InterPro" id="IPR036914">
    <property type="entry name" value="MGS-like_dom_sf"/>
</dbReference>
<dbReference type="GO" id="GO:0006541">
    <property type="term" value="P:glutamine metabolic process"/>
    <property type="evidence" value="ECO:0007669"/>
    <property type="project" value="TreeGrafter"/>
</dbReference>
<dbReference type="Gene3D" id="3.30.470.20">
    <property type="entry name" value="ATP-grasp fold, B domain"/>
    <property type="match status" value="2"/>
</dbReference>
<evidence type="ECO:0000256" key="17">
    <source>
        <dbReference type="ARBA" id="ARBA00057223"/>
    </source>
</evidence>
<dbReference type="EC" id="6.3.5.5" evidence="22"/>
<evidence type="ECO:0000256" key="1">
    <source>
        <dbReference type="ARBA" id="ARBA00001936"/>
    </source>
</evidence>
<dbReference type="SMART" id="SM01096">
    <property type="entry name" value="CPSase_L_D3"/>
    <property type="match status" value="1"/>
</dbReference>
<dbReference type="SUPFAM" id="SSF52335">
    <property type="entry name" value="Methylglyoxal synthase-like"/>
    <property type="match status" value="1"/>
</dbReference>
<keyword evidence="11 19" id="KW-0067">ATP-binding</keyword>